<dbReference type="Proteomes" id="UP001203297">
    <property type="component" value="Unassembled WGS sequence"/>
</dbReference>
<evidence type="ECO:0000313" key="2">
    <source>
        <dbReference type="Proteomes" id="UP001203297"/>
    </source>
</evidence>
<feature type="non-terminal residue" evidence="1">
    <location>
        <position position="79"/>
    </location>
</feature>
<reference evidence="1" key="1">
    <citation type="journal article" date="2022" name="New Phytol.">
        <title>Evolutionary transition to the ectomycorrhizal habit in the genomes of a hyperdiverse lineage of mushroom-forming fungi.</title>
        <authorList>
            <person name="Looney B."/>
            <person name="Miyauchi S."/>
            <person name="Morin E."/>
            <person name="Drula E."/>
            <person name="Courty P.E."/>
            <person name="Kohler A."/>
            <person name="Kuo A."/>
            <person name="LaButti K."/>
            <person name="Pangilinan J."/>
            <person name="Lipzen A."/>
            <person name="Riley R."/>
            <person name="Andreopoulos W."/>
            <person name="He G."/>
            <person name="Johnson J."/>
            <person name="Nolan M."/>
            <person name="Tritt A."/>
            <person name="Barry K.W."/>
            <person name="Grigoriev I.V."/>
            <person name="Nagy L.G."/>
            <person name="Hibbett D."/>
            <person name="Henrissat B."/>
            <person name="Matheny P.B."/>
            <person name="Labbe J."/>
            <person name="Martin F.M."/>
        </authorList>
    </citation>
    <scope>NUCLEOTIDE SEQUENCE</scope>
    <source>
        <strain evidence="1">BPL690</strain>
    </source>
</reference>
<protein>
    <submittedName>
        <fullName evidence="1">Uncharacterized protein</fullName>
    </submittedName>
</protein>
<gene>
    <name evidence="1" type="ORF">B0F90DRAFT_1603400</name>
</gene>
<comment type="caution">
    <text evidence="1">The sequence shown here is derived from an EMBL/GenBank/DDBJ whole genome shotgun (WGS) entry which is preliminary data.</text>
</comment>
<accession>A0AAD4LY52</accession>
<sequence length="79" mass="8497">MRIILKEVANDPLARSKLSTTLIPGFSGISVLDALNDAVSSNAIPKEVAKPLSHLLVSLARSDVLFSSLRHSEESSIRL</sequence>
<keyword evidence="2" id="KW-1185">Reference proteome</keyword>
<proteinExistence type="predicted"/>
<name>A0AAD4LY52_9AGAM</name>
<organism evidence="1 2">
    <name type="scientific">Multifurca ochricompacta</name>
    <dbReference type="NCBI Taxonomy" id="376703"/>
    <lineage>
        <taxon>Eukaryota</taxon>
        <taxon>Fungi</taxon>
        <taxon>Dikarya</taxon>
        <taxon>Basidiomycota</taxon>
        <taxon>Agaricomycotina</taxon>
        <taxon>Agaricomycetes</taxon>
        <taxon>Russulales</taxon>
        <taxon>Russulaceae</taxon>
        <taxon>Multifurca</taxon>
    </lineage>
</organism>
<dbReference type="EMBL" id="WTXG01000081">
    <property type="protein sequence ID" value="KAI0294085.1"/>
    <property type="molecule type" value="Genomic_DNA"/>
</dbReference>
<dbReference type="AlphaFoldDB" id="A0AAD4LY52"/>
<evidence type="ECO:0000313" key="1">
    <source>
        <dbReference type="EMBL" id="KAI0294085.1"/>
    </source>
</evidence>